<dbReference type="AlphaFoldDB" id="A7ELV2"/>
<evidence type="ECO:0000313" key="2">
    <source>
        <dbReference type="Proteomes" id="UP000001312"/>
    </source>
</evidence>
<gene>
    <name evidence="1" type="ORF">SS1G_06299</name>
</gene>
<evidence type="ECO:0000313" key="1">
    <source>
        <dbReference type="EMBL" id="EDO03818.1"/>
    </source>
</evidence>
<dbReference type="Proteomes" id="UP000001312">
    <property type="component" value="Unassembled WGS sequence"/>
</dbReference>
<dbReference type="InParanoid" id="A7ELV2"/>
<dbReference type="HOGENOM" id="CLU_3351361_0_0_1"/>
<dbReference type="RefSeq" id="XP_001593377.1">
    <property type="nucleotide sequence ID" value="XM_001593327.1"/>
</dbReference>
<name>A7ELV2_SCLS1</name>
<dbReference type="GeneID" id="5488969"/>
<organism evidence="1 2">
    <name type="scientific">Sclerotinia sclerotiorum (strain ATCC 18683 / 1980 / Ss-1)</name>
    <name type="common">White mold</name>
    <name type="synonym">Whetzelinia sclerotiorum</name>
    <dbReference type="NCBI Taxonomy" id="665079"/>
    <lineage>
        <taxon>Eukaryota</taxon>
        <taxon>Fungi</taxon>
        <taxon>Dikarya</taxon>
        <taxon>Ascomycota</taxon>
        <taxon>Pezizomycotina</taxon>
        <taxon>Leotiomycetes</taxon>
        <taxon>Helotiales</taxon>
        <taxon>Sclerotiniaceae</taxon>
        <taxon>Sclerotinia</taxon>
    </lineage>
</organism>
<dbReference type="KEGG" id="ssl:SS1G_06299"/>
<reference evidence="2" key="1">
    <citation type="journal article" date="2011" name="PLoS Genet.">
        <title>Genomic analysis of the necrotrophic fungal pathogens Sclerotinia sclerotiorum and Botrytis cinerea.</title>
        <authorList>
            <person name="Amselem J."/>
            <person name="Cuomo C.A."/>
            <person name="van Kan J.A."/>
            <person name="Viaud M."/>
            <person name="Benito E.P."/>
            <person name="Couloux A."/>
            <person name="Coutinho P.M."/>
            <person name="de Vries R.P."/>
            <person name="Dyer P.S."/>
            <person name="Fillinger S."/>
            <person name="Fournier E."/>
            <person name="Gout L."/>
            <person name="Hahn M."/>
            <person name="Kohn L."/>
            <person name="Lapalu N."/>
            <person name="Plummer K.M."/>
            <person name="Pradier J.M."/>
            <person name="Quevillon E."/>
            <person name="Sharon A."/>
            <person name="Simon A."/>
            <person name="ten Have A."/>
            <person name="Tudzynski B."/>
            <person name="Tudzynski P."/>
            <person name="Wincker P."/>
            <person name="Andrew M."/>
            <person name="Anthouard V."/>
            <person name="Beever R.E."/>
            <person name="Beffa R."/>
            <person name="Benoit I."/>
            <person name="Bouzid O."/>
            <person name="Brault B."/>
            <person name="Chen Z."/>
            <person name="Choquer M."/>
            <person name="Collemare J."/>
            <person name="Cotton P."/>
            <person name="Danchin E.G."/>
            <person name="Da Silva C."/>
            <person name="Gautier A."/>
            <person name="Giraud C."/>
            <person name="Giraud T."/>
            <person name="Gonzalez C."/>
            <person name="Grossetete S."/>
            <person name="Guldener U."/>
            <person name="Henrissat B."/>
            <person name="Howlett B.J."/>
            <person name="Kodira C."/>
            <person name="Kretschmer M."/>
            <person name="Lappartient A."/>
            <person name="Leroch M."/>
            <person name="Levis C."/>
            <person name="Mauceli E."/>
            <person name="Neuveglise C."/>
            <person name="Oeser B."/>
            <person name="Pearson M."/>
            <person name="Poulain J."/>
            <person name="Poussereau N."/>
            <person name="Quesneville H."/>
            <person name="Rascle C."/>
            <person name="Schumacher J."/>
            <person name="Segurens B."/>
            <person name="Sexton A."/>
            <person name="Silva E."/>
            <person name="Sirven C."/>
            <person name="Soanes D.M."/>
            <person name="Talbot N.J."/>
            <person name="Templeton M."/>
            <person name="Yandava C."/>
            <person name="Yarden O."/>
            <person name="Zeng Q."/>
            <person name="Rollins J.A."/>
            <person name="Lebrun M.H."/>
            <person name="Dickman M."/>
        </authorList>
    </citation>
    <scope>NUCLEOTIDE SEQUENCE [LARGE SCALE GENOMIC DNA]</scope>
    <source>
        <strain evidence="2">ATCC 18683 / 1980 / Ss-1</strain>
    </source>
</reference>
<dbReference type="EMBL" id="CH476627">
    <property type="protein sequence ID" value="EDO03818.1"/>
    <property type="molecule type" value="Genomic_DNA"/>
</dbReference>
<protein>
    <submittedName>
        <fullName evidence="1">Uncharacterized protein</fullName>
    </submittedName>
</protein>
<sequence>MWEIYYNAGAFESPCAFMIRLHDNGDNGDHDDDDDDE</sequence>
<keyword evidence="2" id="KW-1185">Reference proteome</keyword>
<proteinExistence type="predicted"/>
<accession>A7ELV2</accession>